<evidence type="ECO:0000256" key="10">
    <source>
        <dbReference type="ARBA" id="ARBA00023293"/>
    </source>
</evidence>
<evidence type="ECO:0000259" key="11">
    <source>
        <dbReference type="PROSITE" id="PS50011"/>
    </source>
</evidence>
<keyword evidence="7" id="KW-0472">Membrane</keyword>
<dbReference type="InterPro" id="IPR001245">
    <property type="entry name" value="Ser-Thr/Tyr_kinase_cat_dom"/>
</dbReference>
<gene>
    <name evidence="13" type="primary">RvY_14762-1</name>
    <name evidence="13" type="synonym">RvY_14762.1</name>
    <name evidence="13" type="ORF">RvY_14762</name>
</gene>
<dbReference type="GO" id="GO:0001653">
    <property type="term" value="F:peptide receptor activity"/>
    <property type="evidence" value="ECO:0007669"/>
    <property type="project" value="TreeGrafter"/>
</dbReference>
<keyword evidence="6" id="KW-1133">Transmembrane helix</keyword>
<dbReference type="PANTHER" id="PTHR11920:SF499">
    <property type="entry name" value="GUANYLATE CYCLASE DOMAIN-CONTAINING PROTEIN"/>
    <property type="match status" value="1"/>
</dbReference>
<evidence type="ECO:0000256" key="5">
    <source>
        <dbReference type="ARBA" id="ARBA00022741"/>
    </source>
</evidence>
<protein>
    <recommendedName>
        <fullName evidence="3">guanylate cyclase</fullName>
        <ecNumber evidence="3">4.6.1.2</ecNumber>
    </recommendedName>
</protein>
<dbReference type="GO" id="GO:0004383">
    <property type="term" value="F:guanylate cyclase activity"/>
    <property type="evidence" value="ECO:0007669"/>
    <property type="project" value="UniProtKB-EC"/>
</dbReference>
<evidence type="ECO:0000256" key="7">
    <source>
        <dbReference type="ARBA" id="ARBA00023136"/>
    </source>
</evidence>
<dbReference type="SUPFAM" id="SSF55073">
    <property type="entry name" value="Nucleotide cyclase"/>
    <property type="match status" value="1"/>
</dbReference>
<organism evidence="13 14">
    <name type="scientific">Ramazzottius varieornatus</name>
    <name type="common">Water bear</name>
    <name type="synonym">Tardigrade</name>
    <dbReference type="NCBI Taxonomy" id="947166"/>
    <lineage>
        <taxon>Eukaryota</taxon>
        <taxon>Metazoa</taxon>
        <taxon>Ecdysozoa</taxon>
        <taxon>Tardigrada</taxon>
        <taxon>Eutardigrada</taxon>
        <taxon>Parachela</taxon>
        <taxon>Hypsibioidea</taxon>
        <taxon>Ramazzottiidae</taxon>
        <taxon>Ramazzottius</taxon>
    </lineage>
</organism>
<name>A0A1D1VSE6_RAMVA</name>
<dbReference type="Gene3D" id="1.10.510.10">
    <property type="entry name" value="Transferase(Phosphotransferase) domain 1"/>
    <property type="match status" value="1"/>
</dbReference>
<dbReference type="InterPro" id="IPR001054">
    <property type="entry name" value="A/G_cyclase"/>
</dbReference>
<dbReference type="EMBL" id="BDGG01000011">
    <property type="protein sequence ID" value="GAV04492.1"/>
    <property type="molecule type" value="Genomic_DNA"/>
</dbReference>
<dbReference type="Proteomes" id="UP000186922">
    <property type="component" value="Unassembled WGS sequence"/>
</dbReference>
<dbReference type="InterPro" id="IPR029787">
    <property type="entry name" value="Nucleotide_cyclase"/>
</dbReference>
<dbReference type="SUPFAM" id="SSF56112">
    <property type="entry name" value="Protein kinase-like (PK-like)"/>
    <property type="match status" value="1"/>
</dbReference>
<dbReference type="GO" id="GO:0007168">
    <property type="term" value="P:receptor guanylyl cyclase signaling pathway"/>
    <property type="evidence" value="ECO:0007669"/>
    <property type="project" value="TreeGrafter"/>
</dbReference>
<keyword evidence="4" id="KW-0812">Transmembrane</keyword>
<evidence type="ECO:0000313" key="14">
    <source>
        <dbReference type="Proteomes" id="UP000186922"/>
    </source>
</evidence>
<accession>A0A1D1VSE6</accession>
<dbReference type="GO" id="GO:0005886">
    <property type="term" value="C:plasma membrane"/>
    <property type="evidence" value="ECO:0007669"/>
    <property type="project" value="TreeGrafter"/>
</dbReference>
<keyword evidence="8" id="KW-0325">Glycoprotein</keyword>
<dbReference type="GO" id="GO:0005524">
    <property type="term" value="F:ATP binding"/>
    <property type="evidence" value="ECO:0007669"/>
    <property type="project" value="InterPro"/>
</dbReference>
<dbReference type="GO" id="GO:0035556">
    <property type="term" value="P:intracellular signal transduction"/>
    <property type="evidence" value="ECO:0007669"/>
    <property type="project" value="InterPro"/>
</dbReference>
<comment type="catalytic activity">
    <reaction evidence="1">
        <text>GTP = 3',5'-cyclic GMP + diphosphate</text>
        <dbReference type="Rhea" id="RHEA:13665"/>
        <dbReference type="ChEBI" id="CHEBI:33019"/>
        <dbReference type="ChEBI" id="CHEBI:37565"/>
        <dbReference type="ChEBI" id="CHEBI:57746"/>
        <dbReference type="EC" id="4.6.1.2"/>
    </reaction>
</comment>
<dbReference type="Pfam" id="PF07714">
    <property type="entry name" value="PK_Tyr_Ser-Thr"/>
    <property type="match status" value="1"/>
</dbReference>
<feature type="domain" description="Protein kinase" evidence="11">
    <location>
        <begin position="28"/>
        <end position="352"/>
    </location>
</feature>
<dbReference type="GO" id="GO:0004016">
    <property type="term" value="F:adenylate cyclase activity"/>
    <property type="evidence" value="ECO:0007669"/>
    <property type="project" value="TreeGrafter"/>
</dbReference>
<dbReference type="Pfam" id="PF00211">
    <property type="entry name" value="Guanylate_cyc"/>
    <property type="match status" value="1"/>
</dbReference>
<dbReference type="AlphaFoldDB" id="A0A1D1VSE6"/>
<dbReference type="PROSITE" id="PS50011">
    <property type="entry name" value="PROTEIN_KINASE_DOM"/>
    <property type="match status" value="1"/>
</dbReference>
<proteinExistence type="predicted"/>
<dbReference type="STRING" id="947166.A0A1D1VSE6"/>
<dbReference type="PANTHER" id="PTHR11920">
    <property type="entry name" value="GUANYLYL CYCLASE"/>
    <property type="match status" value="1"/>
</dbReference>
<dbReference type="PROSITE" id="PS50125">
    <property type="entry name" value="GUANYLATE_CYCLASE_2"/>
    <property type="match status" value="1"/>
</dbReference>
<reference evidence="13 14" key="1">
    <citation type="journal article" date="2016" name="Nat. Commun.">
        <title>Extremotolerant tardigrade genome and improved radiotolerance of human cultured cells by tardigrade-unique protein.</title>
        <authorList>
            <person name="Hashimoto T."/>
            <person name="Horikawa D.D."/>
            <person name="Saito Y."/>
            <person name="Kuwahara H."/>
            <person name="Kozuka-Hata H."/>
            <person name="Shin-I T."/>
            <person name="Minakuchi Y."/>
            <person name="Ohishi K."/>
            <person name="Motoyama A."/>
            <person name="Aizu T."/>
            <person name="Enomoto A."/>
            <person name="Kondo K."/>
            <person name="Tanaka S."/>
            <person name="Hara Y."/>
            <person name="Koshikawa S."/>
            <person name="Sagara H."/>
            <person name="Miura T."/>
            <person name="Yokobori S."/>
            <person name="Miyagawa K."/>
            <person name="Suzuki Y."/>
            <person name="Kubo T."/>
            <person name="Oyama M."/>
            <person name="Kohara Y."/>
            <person name="Fujiyama A."/>
            <person name="Arakawa K."/>
            <person name="Katayama T."/>
            <person name="Toyoda A."/>
            <person name="Kunieda T."/>
        </authorList>
    </citation>
    <scope>NUCLEOTIDE SEQUENCE [LARGE SCALE GENOMIC DNA]</scope>
    <source>
        <strain evidence="13 14">YOKOZUNA-1</strain>
    </source>
</reference>
<dbReference type="InterPro" id="IPR011009">
    <property type="entry name" value="Kinase-like_dom_sf"/>
</dbReference>
<keyword evidence="10" id="KW-0141">cGMP biosynthesis</keyword>
<evidence type="ECO:0000256" key="2">
    <source>
        <dbReference type="ARBA" id="ARBA00004167"/>
    </source>
</evidence>
<evidence type="ECO:0000256" key="4">
    <source>
        <dbReference type="ARBA" id="ARBA00022692"/>
    </source>
</evidence>
<keyword evidence="14" id="KW-1185">Reference proteome</keyword>
<sequence>MPDLRNTSSAPTSAPPPYFDKRPIFDMVEVYTQLLIESYGDLLQSTRYCSGSWLARQVANRTFRLGGKPVYFDGDRTRDLHWALFSYNVSTGSMQDKLSSGRAQYNSFELWVTVIPCSIQTADFRKNQQLSSICHALYSLRHENINVFLGACASVDSTSYLLADDYCSRGTLHDFIFRTGPLDKDFQITFAQDVLKGLLYIHGSSLRFHGKLNGLCCLITGRFLLKIAKTGYQSIQSILREQDERQASTWSNLWRPPEHDIELHEIDLDAERRADIYSLGIVLYEVLTNRQLLRPRGQDRRFERLRPSPFFIDSDAEFVPLQVQNMISNCWNDIPSQRPRLTEMYDKFFAFFPVVSGQSMTERSLLRLERYAQELEIKVALQTRQLSDEETFGVTLRAEMMPAIIVEALRCHVRVEPELFQSVTIYSSDIDGFAELVQFESPKDVVLFLNNLHALLDPLIAVYDVYRVRTVCDFFLIVSGVPVRNSGQHAEVICTMTMKLMKTYSEFDFRQATDLRIGVHTGPVVVGVVGSKAPTYHL</sequence>
<dbReference type="GO" id="GO:0004672">
    <property type="term" value="F:protein kinase activity"/>
    <property type="evidence" value="ECO:0007669"/>
    <property type="project" value="InterPro"/>
</dbReference>
<dbReference type="OrthoDB" id="4062651at2759"/>
<dbReference type="SMART" id="SM00044">
    <property type="entry name" value="CYCc"/>
    <property type="match status" value="1"/>
</dbReference>
<feature type="domain" description="Guanylate cyclase" evidence="12">
    <location>
        <begin position="424"/>
        <end position="538"/>
    </location>
</feature>
<dbReference type="Gene3D" id="3.30.70.1230">
    <property type="entry name" value="Nucleotide cyclase"/>
    <property type="match status" value="1"/>
</dbReference>
<comment type="caution">
    <text evidence="13">The sequence shown here is derived from an EMBL/GenBank/DDBJ whole genome shotgun (WGS) entry which is preliminary data.</text>
</comment>
<evidence type="ECO:0000256" key="3">
    <source>
        <dbReference type="ARBA" id="ARBA00012202"/>
    </source>
</evidence>
<dbReference type="InterPro" id="IPR000719">
    <property type="entry name" value="Prot_kinase_dom"/>
</dbReference>
<comment type="subcellular location">
    <subcellularLocation>
        <location evidence="2">Membrane</location>
        <topology evidence="2">Single-pass membrane protein</topology>
    </subcellularLocation>
</comment>
<keyword evidence="5" id="KW-0547">Nucleotide-binding</keyword>
<dbReference type="InterPro" id="IPR050401">
    <property type="entry name" value="Cyclic_nucleotide_synthase"/>
</dbReference>
<keyword evidence="9" id="KW-0456">Lyase</keyword>
<evidence type="ECO:0000256" key="6">
    <source>
        <dbReference type="ARBA" id="ARBA00022989"/>
    </source>
</evidence>
<evidence type="ECO:0000256" key="9">
    <source>
        <dbReference type="ARBA" id="ARBA00023239"/>
    </source>
</evidence>
<dbReference type="EC" id="4.6.1.2" evidence="3"/>
<evidence type="ECO:0000256" key="1">
    <source>
        <dbReference type="ARBA" id="ARBA00001436"/>
    </source>
</evidence>
<evidence type="ECO:0000259" key="12">
    <source>
        <dbReference type="PROSITE" id="PS50125"/>
    </source>
</evidence>
<evidence type="ECO:0000313" key="13">
    <source>
        <dbReference type="EMBL" id="GAV04492.1"/>
    </source>
</evidence>
<evidence type="ECO:0000256" key="8">
    <source>
        <dbReference type="ARBA" id="ARBA00023180"/>
    </source>
</evidence>